<organism evidence="3 4">
    <name type="scientific">Rufibacter sediminis</name>
    <dbReference type="NCBI Taxonomy" id="2762756"/>
    <lineage>
        <taxon>Bacteria</taxon>
        <taxon>Pseudomonadati</taxon>
        <taxon>Bacteroidota</taxon>
        <taxon>Cytophagia</taxon>
        <taxon>Cytophagales</taxon>
        <taxon>Hymenobacteraceae</taxon>
        <taxon>Rufibacter</taxon>
    </lineage>
</organism>
<comment type="caution">
    <text evidence="3">The sequence shown here is derived from an EMBL/GenBank/DDBJ whole genome shotgun (WGS) entry which is preliminary data.</text>
</comment>
<name>A0ABR6VTA5_9BACT</name>
<accession>A0ABR6VTA5</accession>
<reference evidence="3 4" key="1">
    <citation type="journal article" date="2019" name="Int. J. Syst. Evol. Microbiol.">
        <title>Rufibacter sediminis sp. nov., isolated from freshwater lake sediment.</title>
        <authorList>
            <person name="Qu J.H."/>
            <person name="Zhang L.J."/>
            <person name="Fu Y.H."/>
            <person name="Li H.F."/>
        </authorList>
    </citation>
    <scope>NUCLEOTIDE SEQUENCE [LARGE SCALE GENOMIC DNA]</scope>
    <source>
        <strain evidence="3 4">H-1</strain>
    </source>
</reference>
<feature type="chain" id="PRO_5046422179" evidence="1">
    <location>
        <begin position="20"/>
        <end position="200"/>
    </location>
</feature>
<dbReference type="EMBL" id="JACOAF010000030">
    <property type="protein sequence ID" value="MBC3540436.1"/>
    <property type="molecule type" value="Genomic_DNA"/>
</dbReference>
<protein>
    <submittedName>
        <fullName evidence="3">PorT family protein</fullName>
    </submittedName>
</protein>
<keyword evidence="1" id="KW-0732">Signal</keyword>
<dbReference type="RefSeq" id="WP_186638180.1">
    <property type="nucleotide sequence ID" value="NZ_JACOAF010000030.1"/>
</dbReference>
<dbReference type="Proteomes" id="UP000659698">
    <property type="component" value="Unassembled WGS sequence"/>
</dbReference>
<sequence>MKKLLLFVAVLFTTYAAQAQDGIKLGVKAGANFSNWTGKDVEEAFGTELDYKVGYHVGVFLDYSFSDFVSLRPEVQLSNKGFKIDGDGDATVKAQVNYIDVPVLARINANGLFFEGGPTIGFKVSSKLKMKDGDNEASTSLDGIRTVDFGYAAGLGYELENGLGIGLRYNGGFSKISEDGEGKVYNSNIQLALSYILVRK</sequence>
<evidence type="ECO:0000259" key="2">
    <source>
        <dbReference type="Pfam" id="PF13568"/>
    </source>
</evidence>
<feature type="domain" description="Outer membrane protein beta-barrel" evidence="2">
    <location>
        <begin position="18"/>
        <end position="177"/>
    </location>
</feature>
<keyword evidence="4" id="KW-1185">Reference proteome</keyword>
<dbReference type="Pfam" id="PF13568">
    <property type="entry name" value="OMP_b-brl_2"/>
    <property type="match status" value="1"/>
</dbReference>
<evidence type="ECO:0000313" key="3">
    <source>
        <dbReference type="EMBL" id="MBC3540436.1"/>
    </source>
</evidence>
<gene>
    <name evidence="3" type="ORF">H7U12_12160</name>
</gene>
<evidence type="ECO:0000256" key="1">
    <source>
        <dbReference type="SAM" id="SignalP"/>
    </source>
</evidence>
<proteinExistence type="predicted"/>
<feature type="signal peptide" evidence="1">
    <location>
        <begin position="1"/>
        <end position="19"/>
    </location>
</feature>
<evidence type="ECO:0000313" key="4">
    <source>
        <dbReference type="Proteomes" id="UP000659698"/>
    </source>
</evidence>
<dbReference type="InterPro" id="IPR025665">
    <property type="entry name" value="Beta-barrel_OMP_2"/>
</dbReference>